<organism evidence="1 2">
    <name type="scientific">Chungangia koreensis</name>
    <dbReference type="NCBI Taxonomy" id="752657"/>
    <lineage>
        <taxon>Bacteria</taxon>
        <taxon>Bacillati</taxon>
        <taxon>Bacillota</taxon>
        <taxon>Bacilli</taxon>
        <taxon>Lactobacillales</taxon>
        <taxon>Chungangia</taxon>
    </lineage>
</organism>
<dbReference type="EMBL" id="JBHSEC010000019">
    <property type="protein sequence ID" value="MFC4411133.1"/>
    <property type="molecule type" value="Genomic_DNA"/>
</dbReference>
<keyword evidence="2" id="KW-1185">Reference proteome</keyword>
<comment type="caution">
    <text evidence="1">The sequence shown here is derived from an EMBL/GenBank/DDBJ whole genome shotgun (WGS) entry which is preliminary data.</text>
</comment>
<evidence type="ECO:0000313" key="1">
    <source>
        <dbReference type="EMBL" id="MFC4411133.1"/>
    </source>
</evidence>
<evidence type="ECO:0000313" key="2">
    <source>
        <dbReference type="Proteomes" id="UP001595817"/>
    </source>
</evidence>
<sequence>MLTIAILFMISGGLIPVLVDMQIQLEDKKRSMHAAETAYQAVLKLSDRGEREIDGTLYSWMLGEERICVYYLTHKQKEESVCVEISP</sequence>
<name>A0ABV8X6T6_9LACT</name>
<dbReference type="RefSeq" id="WP_378156165.1">
    <property type="nucleotide sequence ID" value="NZ_JBHSEC010000019.1"/>
</dbReference>
<reference evidence="2" key="1">
    <citation type="journal article" date="2019" name="Int. J. Syst. Evol. Microbiol.">
        <title>The Global Catalogue of Microorganisms (GCM) 10K type strain sequencing project: providing services to taxonomists for standard genome sequencing and annotation.</title>
        <authorList>
            <consortium name="The Broad Institute Genomics Platform"/>
            <consortium name="The Broad Institute Genome Sequencing Center for Infectious Disease"/>
            <person name="Wu L."/>
            <person name="Ma J."/>
        </authorList>
    </citation>
    <scope>NUCLEOTIDE SEQUENCE [LARGE SCALE GENOMIC DNA]</scope>
    <source>
        <strain evidence="2">CCUG 59778</strain>
    </source>
</reference>
<proteinExistence type="predicted"/>
<gene>
    <name evidence="1" type="ORF">ACFOZY_11955</name>
</gene>
<dbReference type="Proteomes" id="UP001595817">
    <property type="component" value="Unassembled WGS sequence"/>
</dbReference>
<accession>A0ABV8X6T6</accession>
<protein>
    <submittedName>
        <fullName evidence="1">Uncharacterized protein</fullName>
    </submittedName>
</protein>